<proteinExistence type="predicted"/>
<dbReference type="AlphaFoldDB" id="A0A1W0CZG0"/>
<dbReference type="RefSeq" id="WP_081555498.1">
    <property type="nucleotide sequence ID" value="NZ_MUKV01000011.1"/>
</dbReference>
<gene>
    <name evidence="1" type="ORF">B0T45_10975</name>
</gene>
<organism evidence="1 2">
    <name type="scientific">Chromobacterium haemolyticum</name>
    <dbReference type="NCBI Taxonomy" id="394935"/>
    <lineage>
        <taxon>Bacteria</taxon>
        <taxon>Pseudomonadati</taxon>
        <taxon>Pseudomonadota</taxon>
        <taxon>Betaproteobacteria</taxon>
        <taxon>Neisseriales</taxon>
        <taxon>Chromobacteriaceae</taxon>
        <taxon>Chromobacterium</taxon>
    </lineage>
</organism>
<dbReference type="NCBIfam" id="TIGR03134">
    <property type="entry name" value="malonate_gamma"/>
    <property type="match status" value="1"/>
</dbReference>
<dbReference type="EMBL" id="MUKV01000011">
    <property type="protein sequence ID" value="OQS40167.1"/>
    <property type="molecule type" value="Genomic_DNA"/>
</dbReference>
<dbReference type="InterPro" id="IPR029045">
    <property type="entry name" value="ClpP/crotonase-like_dom_sf"/>
</dbReference>
<sequence>MGEHGISRNRASRWLAALSGAPAPDSGAYGTALRVVDASLRGQAARYIALTPDPDNRFVRARHGEVGLEQGWALAQAVRDGMAADAGCADKRAIIAVIDTPGQAYGRREEAYGIHLALAAAVDAYASARLAGHPVIGLMVGQAMSGGLLAHGHQANRLLALDAAEVITQAMGKQAAAQVTLRSVEALEALAAELPPMAYDIRSYAGLGLLWRLLPVEAIDAPTAADIVRVRIALGEALADIRQAGDQGRRQGAGMAQRASRLVRQRLREQWEQGSW</sequence>
<dbReference type="InterPro" id="IPR009648">
    <property type="entry name" value="Malonate_gamma"/>
</dbReference>
<name>A0A1W0CZG0_9NEIS</name>
<dbReference type="Proteomes" id="UP000192721">
    <property type="component" value="Unassembled WGS sequence"/>
</dbReference>
<dbReference type="GO" id="GO:0005975">
    <property type="term" value="P:carbohydrate metabolic process"/>
    <property type="evidence" value="ECO:0007669"/>
    <property type="project" value="InterPro"/>
</dbReference>
<reference evidence="1 2" key="1">
    <citation type="submission" date="2017-02" db="EMBL/GenBank/DDBJ databases">
        <title>Chromobacterium haemolyticum H5244.</title>
        <authorList>
            <person name="Gulvik C.A."/>
        </authorList>
    </citation>
    <scope>NUCLEOTIDE SEQUENCE [LARGE SCALE GENOMIC DNA]</scope>
    <source>
        <strain evidence="1 2">H5244</strain>
    </source>
</reference>
<evidence type="ECO:0000313" key="2">
    <source>
        <dbReference type="Proteomes" id="UP000192721"/>
    </source>
</evidence>
<comment type="caution">
    <text evidence="1">The sequence shown here is derived from an EMBL/GenBank/DDBJ whole genome shotgun (WGS) entry which is preliminary data.</text>
</comment>
<dbReference type="Pfam" id="PF06833">
    <property type="entry name" value="MdcE"/>
    <property type="match status" value="1"/>
</dbReference>
<protein>
    <submittedName>
        <fullName evidence="1">Biotin-independent malonate decarboxylase subunit gamma</fullName>
    </submittedName>
</protein>
<accession>A0A1W0CZG0</accession>
<dbReference type="SUPFAM" id="SSF52096">
    <property type="entry name" value="ClpP/crotonase"/>
    <property type="match status" value="1"/>
</dbReference>
<evidence type="ECO:0000313" key="1">
    <source>
        <dbReference type="EMBL" id="OQS40167.1"/>
    </source>
</evidence>
<dbReference type="Gene3D" id="3.90.226.10">
    <property type="entry name" value="2-enoyl-CoA Hydratase, Chain A, domain 1"/>
    <property type="match status" value="1"/>
</dbReference>